<feature type="compositionally biased region" description="Low complexity" evidence="1">
    <location>
        <begin position="293"/>
        <end position="302"/>
    </location>
</feature>
<feature type="compositionally biased region" description="Polar residues" evidence="1">
    <location>
        <begin position="326"/>
        <end position="338"/>
    </location>
</feature>
<evidence type="ECO:0000259" key="2">
    <source>
        <dbReference type="Pfam" id="PF18701"/>
    </source>
</evidence>
<reference evidence="3 4" key="1">
    <citation type="submission" date="2022-03" db="EMBL/GenBank/DDBJ databases">
        <title>A chromosomal length assembly of Cordylochernes scorpioides.</title>
        <authorList>
            <person name="Zeh D."/>
            <person name="Zeh J."/>
        </authorList>
    </citation>
    <scope>NUCLEOTIDE SEQUENCE [LARGE SCALE GENOMIC DNA]</scope>
    <source>
        <strain evidence="3">IN4F17</strain>
        <tissue evidence="3">Whole Body</tissue>
    </source>
</reference>
<proteinExistence type="predicted"/>
<dbReference type="Proteomes" id="UP001235939">
    <property type="component" value="Chromosome 23"/>
</dbReference>
<organism evidence="3 4">
    <name type="scientific">Cordylochernes scorpioides</name>
    <dbReference type="NCBI Taxonomy" id="51811"/>
    <lineage>
        <taxon>Eukaryota</taxon>
        <taxon>Metazoa</taxon>
        <taxon>Ecdysozoa</taxon>
        <taxon>Arthropoda</taxon>
        <taxon>Chelicerata</taxon>
        <taxon>Arachnida</taxon>
        <taxon>Pseudoscorpiones</taxon>
        <taxon>Cheliferoidea</taxon>
        <taxon>Chernetidae</taxon>
        <taxon>Cordylochernes</taxon>
    </lineage>
</organism>
<sequence length="435" mass="48999">MVTILENCERVINARPLTYIAEDNDDLVPLTPEMFLREPRAEEEIDLNEFRCNFGKSYGKRKRLLKEFRKRFRSEYLGLLVHNDNRKKQRQLKVGDIVLVEVENRKQINWPMGKITKVFPGTDNVRRLVEVKTKSGFMKRAVQRLFPLEVPSEDVEQGDGELKPAEDEIVREKTSGVESAPYGRVTSIVQQMMELENSCWADTRREAFITLHDGVRLSQIPARLEIKAKGMISSVYVSYGIRCSLCHRQGHKRANCPQKTGMTEDKLLFPERTPVTRPIAWSKLLDSCSQASPAAAPTSAAEIPPPPTATAVAIPPPSDEDERTNVDSSPPYNTQELPLSQDKRNLAQKQMDVLMKNAKASEAIASVQKVGFEREQLLQAITNNGLMDKLLANSNIQQRKAIDTMATALMALTGGTSNTLYKKLSRARNSARHPK</sequence>
<protein>
    <recommendedName>
        <fullName evidence="2">DUF5641 domain-containing protein</fullName>
    </recommendedName>
</protein>
<feature type="region of interest" description="Disordered" evidence="1">
    <location>
        <begin position="293"/>
        <end position="342"/>
    </location>
</feature>
<gene>
    <name evidence="3" type="ORF">LAZ67_23000834</name>
</gene>
<feature type="domain" description="DUF5641" evidence="2">
    <location>
        <begin position="61"/>
        <end position="148"/>
    </location>
</feature>
<keyword evidence="4" id="KW-1185">Reference proteome</keyword>
<dbReference type="PANTHER" id="PTHR47331">
    <property type="entry name" value="PHD-TYPE DOMAIN-CONTAINING PROTEIN"/>
    <property type="match status" value="1"/>
</dbReference>
<name>A0ABY6LQ91_9ARAC</name>
<evidence type="ECO:0000313" key="3">
    <source>
        <dbReference type="EMBL" id="UYV83382.1"/>
    </source>
</evidence>
<evidence type="ECO:0000313" key="4">
    <source>
        <dbReference type="Proteomes" id="UP001235939"/>
    </source>
</evidence>
<evidence type="ECO:0000256" key="1">
    <source>
        <dbReference type="SAM" id="MobiDB-lite"/>
    </source>
</evidence>
<dbReference type="PANTHER" id="PTHR47331:SF2">
    <property type="match status" value="1"/>
</dbReference>
<dbReference type="Pfam" id="PF18701">
    <property type="entry name" value="DUF5641"/>
    <property type="match status" value="1"/>
</dbReference>
<accession>A0ABY6LQ91</accession>
<dbReference type="InterPro" id="IPR040676">
    <property type="entry name" value="DUF5641"/>
</dbReference>
<dbReference type="EMBL" id="CP092885">
    <property type="protein sequence ID" value="UYV83382.1"/>
    <property type="molecule type" value="Genomic_DNA"/>
</dbReference>